<gene>
    <name evidence="8" type="ORF">QWF21_15230</name>
</gene>
<feature type="transmembrane region" description="Helical" evidence="6">
    <location>
        <begin position="297"/>
        <end position="320"/>
    </location>
</feature>
<evidence type="ECO:0000259" key="7">
    <source>
        <dbReference type="Pfam" id="PF12698"/>
    </source>
</evidence>
<feature type="transmembrane region" description="Helical" evidence="6">
    <location>
        <begin position="236"/>
        <end position="257"/>
    </location>
</feature>
<keyword evidence="4 6" id="KW-1133">Transmembrane helix</keyword>
<evidence type="ECO:0000256" key="6">
    <source>
        <dbReference type="SAM" id="Phobius"/>
    </source>
</evidence>
<evidence type="ECO:0000256" key="1">
    <source>
        <dbReference type="ARBA" id="ARBA00004651"/>
    </source>
</evidence>
<comment type="subcellular location">
    <subcellularLocation>
        <location evidence="1">Cell membrane</location>
        <topology evidence="1">Multi-pass membrane protein</topology>
    </subcellularLocation>
</comment>
<evidence type="ECO:0000313" key="9">
    <source>
        <dbReference type="Proteomes" id="UP001339167"/>
    </source>
</evidence>
<keyword evidence="3 6" id="KW-0812">Transmembrane</keyword>
<dbReference type="RefSeq" id="WP_330088902.1">
    <property type="nucleotide sequence ID" value="NZ_JAUGZK010000014.1"/>
</dbReference>
<keyword evidence="5 6" id="KW-0472">Membrane</keyword>
<dbReference type="Pfam" id="PF12698">
    <property type="entry name" value="ABC2_membrane_3"/>
    <property type="match status" value="1"/>
</dbReference>
<reference evidence="8 9" key="1">
    <citation type="submission" date="2023-06" db="EMBL/GenBank/DDBJ databases">
        <title>Alkalimonas sp., MEB004 an alkaliphilic bacterium isolated from Lonar Lake, India.</title>
        <authorList>
            <person name="Joshi A."/>
            <person name="Thite S."/>
        </authorList>
    </citation>
    <scope>NUCLEOTIDE SEQUENCE [LARGE SCALE GENOMIC DNA]</scope>
    <source>
        <strain evidence="8 9">MEB004</strain>
    </source>
</reference>
<dbReference type="Gene3D" id="3.40.1710.10">
    <property type="entry name" value="abc type-2 transporter like domain"/>
    <property type="match status" value="1"/>
</dbReference>
<feature type="domain" description="ABC-2 type transporter transmembrane" evidence="7">
    <location>
        <begin position="24"/>
        <end position="367"/>
    </location>
</feature>
<organism evidence="8 9">
    <name type="scientific">Alkalimonas mucilaginosa</name>
    <dbReference type="NCBI Taxonomy" id="3057676"/>
    <lineage>
        <taxon>Bacteria</taxon>
        <taxon>Pseudomonadati</taxon>
        <taxon>Pseudomonadota</taxon>
        <taxon>Gammaproteobacteria</taxon>
        <taxon>Alkalimonas</taxon>
    </lineage>
</organism>
<evidence type="ECO:0000256" key="3">
    <source>
        <dbReference type="ARBA" id="ARBA00022692"/>
    </source>
</evidence>
<accession>A0ABU7JIR7</accession>
<feature type="transmembrane region" description="Helical" evidence="6">
    <location>
        <begin position="358"/>
        <end position="376"/>
    </location>
</feature>
<proteinExistence type="predicted"/>
<dbReference type="InterPro" id="IPR051449">
    <property type="entry name" value="ABC-2_transporter_component"/>
</dbReference>
<protein>
    <submittedName>
        <fullName evidence="8">ABC transporter permease</fullName>
    </submittedName>
</protein>
<evidence type="ECO:0000256" key="4">
    <source>
        <dbReference type="ARBA" id="ARBA00022989"/>
    </source>
</evidence>
<keyword evidence="9" id="KW-1185">Reference proteome</keyword>
<feature type="transmembrane region" description="Helical" evidence="6">
    <location>
        <begin position="269"/>
        <end position="290"/>
    </location>
</feature>
<sequence length="389" mass="42565">MSAFRLSLSRELKHLHDDRGDRFLALWLMPLLCIFIWWIFSAGQPEQLPVAVMDQDQSPLSRQLIRLVDAAPGVAVTLDATDSKVAVDALRQRQIYGLLILPKGLQDSIYQGQPAELVLQLNSQYTTYASTLQRGIQQAIMTAGVGIHSDRLQRQGLYPEASLATVLPVQVLATPLYNEGPSYEVFLAATLIPALFQILAMVVTVSAIGRELRDGTAKAWLDSAGGSVLMALVSKLVPYFALLVLYGAGYVLLFQLLAPASYAGSAVNIWFSFVLMIAAAMAIALLLVALTRNFRMALSLAGFYSAPAFAYSGQAFPLVAMPELAQYWASILPLTHWLKLYNQQWLAGAPWQAASTPWLVLLSMLLLGSISGYLLLKRSGFKAESWGAR</sequence>
<name>A0ABU7JIR7_9GAMM</name>
<dbReference type="EMBL" id="JAUGZK010000014">
    <property type="protein sequence ID" value="MEE2025589.1"/>
    <property type="molecule type" value="Genomic_DNA"/>
</dbReference>
<comment type="caution">
    <text evidence="8">The sequence shown here is derived from an EMBL/GenBank/DDBJ whole genome shotgun (WGS) entry which is preliminary data.</text>
</comment>
<evidence type="ECO:0000313" key="8">
    <source>
        <dbReference type="EMBL" id="MEE2025589.1"/>
    </source>
</evidence>
<dbReference type="InterPro" id="IPR013525">
    <property type="entry name" value="ABC2_TM"/>
</dbReference>
<evidence type="ECO:0000256" key="2">
    <source>
        <dbReference type="ARBA" id="ARBA00022475"/>
    </source>
</evidence>
<feature type="transmembrane region" description="Helical" evidence="6">
    <location>
        <begin position="21"/>
        <end position="40"/>
    </location>
</feature>
<dbReference type="PANTHER" id="PTHR30294">
    <property type="entry name" value="MEMBRANE COMPONENT OF ABC TRANSPORTER YHHJ-RELATED"/>
    <property type="match status" value="1"/>
</dbReference>
<feature type="transmembrane region" description="Helical" evidence="6">
    <location>
        <begin position="185"/>
        <end position="208"/>
    </location>
</feature>
<dbReference type="PANTHER" id="PTHR30294:SF47">
    <property type="entry name" value="INNER MEMBRANE TRANSPORT PERMEASE YHHJ"/>
    <property type="match status" value="1"/>
</dbReference>
<keyword evidence="2" id="KW-1003">Cell membrane</keyword>
<evidence type="ECO:0000256" key="5">
    <source>
        <dbReference type="ARBA" id="ARBA00023136"/>
    </source>
</evidence>
<dbReference type="Proteomes" id="UP001339167">
    <property type="component" value="Unassembled WGS sequence"/>
</dbReference>